<keyword evidence="1" id="KW-0732">Signal</keyword>
<dbReference type="AlphaFoldDB" id="A0A9P9X4S0"/>
<dbReference type="Gene3D" id="2.30.60.10">
    <property type="entry name" value="Cyanovirin-N"/>
    <property type="match status" value="1"/>
</dbReference>
<name>A0A9P9X4S0_9PEZI</name>
<dbReference type="InterPro" id="IPR011058">
    <property type="entry name" value="Cyanovirin-N"/>
</dbReference>
<dbReference type="InterPro" id="IPR036673">
    <property type="entry name" value="Cyanovirin-N_sf"/>
</dbReference>
<dbReference type="Proteomes" id="UP001056436">
    <property type="component" value="Unassembled WGS sequence"/>
</dbReference>
<protein>
    <recommendedName>
        <fullName evidence="2">Cyanovirin-N domain-containing protein</fullName>
    </recommendedName>
</protein>
<keyword evidence="4" id="KW-1185">Reference proteome</keyword>
<feature type="signal peptide" evidence="1">
    <location>
        <begin position="1"/>
        <end position="19"/>
    </location>
</feature>
<organism evidence="3 4">
    <name type="scientific">Colletotrichum abscissum</name>
    <dbReference type="NCBI Taxonomy" id="1671311"/>
    <lineage>
        <taxon>Eukaryota</taxon>
        <taxon>Fungi</taxon>
        <taxon>Dikarya</taxon>
        <taxon>Ascomycota</taxon>
        <taxon>Pezizomycotina</taxon>
        <taxon>Sordariomycetes</taxon>
        <taxon>Hypocreomycetidae</taxon>
        <taxon>Glomerellales</taxon>
        <taxon>Glomerellaceae</taxon>
        <taxon>Colletotrichum</taxon>
        <taxon>Colletotrichum acutatum species complex</taxon>
    </lineage>
</organism>
<gene>
    <name evidence="3" type="ORF">CABS02_12628</name>
</gene>
<comment type="caution">
    <text evidence="3">The sequence shown here is derived from an EMBL/GenBank/DDBJ whole genome shotgun (WGS) entry which is preliminary data.</text>
</comment>
<dbReference type="SMART" id="SM01111">
    <property type="entry name" value="CVNH"/>
    <property type="match status" value="1"/>
</dbReference>
<evidence type="ECO:0000313" key="4">
    <source>
        <dbReference type="Proteomes" id="UP001056436"/>
    </source>
</evidence>
<dbReference type="Pfam" id="PF08881">
    <property type="entry name" value="CVNH"/>
    <property type="match status" value="1"/>
</dbReference>
<dbReference type="EMBL" id="SDAQ01000126">
    <property type="protein sequence ID" value="KAI3536133.1"/>
    <property type="molecule type" value="Genomic_DNA"/>
</dbReference>
<dbReference type="OrthoDB" id="4672515at2759"/>
<evidence type="ECO:0000313" key="3">
    <source>
        <dbReference type="EMBL" id="KAI3536133.1"/>
    </source>
</evidence>
<dbReference type="SUPFAM" id="SSF51322">
    <property type="entry name" value="Cyanovirin-N"/>
    <property type="match status" value="1"/>
</dbReference>
<feature type="chain" id="PRO_5040297143" description="Cyanovirin-N domain-containing protein" evidence="1">
    <location>
        <begin position="20"/>
        <end position="128"/>
    </location>
</feature>
<proteinExistence type="predicted"/>
<evidence type="ECO:0000259" key="2">
    <source>
        <dbReference type="SMART" id="SM01111"/>
    </source>
</evidence>
<evidence type="ECO:0000256" key="1">
    <source>
        <dbReference type="SAM" id="SignalP"/>
    </source>
</evidence>
<reference evidence="3" key="1">
    <citation type="submission" date="2019-01" db="EMBL/GenBank/DDBJ databases">
        <title>Colletotrichum abscissum LGMF1257.</title>
        <authorList>
            <person name="Baroncelli R."/>
        </authorList>
    </citation>
    <scope>NUCLEOTIDE SEQUENCE</scope>
    <source>
        <strain evidence="3">Ca142</strain>
    </source>
</reference>
<sequence>MHITVVLSLLAAAAVEVAAKDFSATCFDTYYESTTITSSCFRTGGDSGYTTRLDMTKCLANVGGKLVVRYFPMSSLKLASPSFKYCDCGIADKKILNCRCTDSKGVKQPTSIDLDTCLSNNDSELECK</sequence>
<feature type="domain" description="Cyanovirin-N" evidence="2">
    <location>
        <begin position="21"/>
        <end position="127"/>
    </location>
</feature>
<accession>A0A9P9X4S0</accession>